<protein>
    <submittedName>
        <fullName evidence="1">Uncharacterized protein</fullName>
    </submittedName>
</protein>
<sequence>MLMGRVPSSISLQCQENIASVFAMAVKRRRITFQDHLSVPSLTIHTILLVSR</sequence>
<evidence type="ECO:0000313" key="2">
    <source>
        <dbReference type="Proteomes" id="UP000252519"/>
    </source>
</evidence>
<comment type="caution">
    <text evidence="1">The sequence shown here is derived from an EMBL/GenBank/DDBJ whole genome shotgun (WGS) entry which is preliminary data.</text>
</comment>
<keyword evidence="2" id="KW-1185">Reference proteome</keyword>
<accession>A0A368GB55</accession>
<reference evidence="1 2" key="1">
    <citation type="submission" date="2014-10" db="EMBL/GenBank/DDBJ databases">
        <title>Draft genome of the hookworm Ancylostoma caninum.</title>
        <authorList>
            <person name="Mitreva M."/>
        </authorList>
    </citation>
    <scope>NUCLEOTIDE SEQUENCE [LARGE SCALE GENOMIC DNA]</scope>
    <source>
        <strain evidence="1 2">Baltimore</strain>
    </source>
</reference>
<dbReference type="Proteomes" id="UP000252519">
    <property type="component" value="Unassembled WGS sequence"/>
</dbReference>
<proteinExistence type="predicted"/>
<gene>
    <name evidence="1" type="ORF">ANCCAN_12392</name>
</gene>
<dbReference type="AlphaFoldDB" id="A0A368GB55"/>
<evidence type="ECO:0000313" key="1">
    <source>
        <dbReference type="EMBL" id="RCN41643.1"/>
    </source>
</evidence>
<dbReference type="EMBL" id="JOJR01000227">
    <property type="protein sequence ID" value="RCN41643.1"/>
    <property type="molecule type" value="Genomic_DNA"/>
</dbReference>
<name>A0A368GB55_ANCCA</name>
<organism evidence="1 2">
    <name type="scientific">Ancylostoma caninum</name>
    <name type="common">Dog hookworm</name>
    <dbReference type="NCBI Taxonomy" id="29170"/>
    <lineage>
        <taxon>Eukaryota</taxon>
        <taxon>Metazoa</taxon>
        <taxon>Ecdysozoa</taxon>
        <taxon>Nematoda</taxon>
        <taxon>Chromadorea</taxon>
        <taxon>Rhabditida</taxon>
        <taxon>Rhabditina</taxon>
        <taxon>Rhabditomorpha</taxon>
        <taxon>Strongyloidea</taxon>
        <taxon>Ancylostomatidae</taxon>
        <taxon>Ancylostomatinae</taxon>
        <taxon>Ancylostoma</taxon>
    </lineage>
</organism>